<sequence>MKLPVVSFHTKASLSPAVPATLSHVAHAEELPMLAPLFGGQPTRLPVSCPSALQWLHVPKKEVRAS</sequence>
<proteinExistence type="predicted"/>
<evidence type="ECO:0000313" key="2">
    <source>
        <dbReference type="Proteomes" id="UP001472677"/>
    </source>
</evidence>
<keyword evidence="2" id="KW-1185">Reference proteome</keyword>
<dbReference type="EMBL" id="JBBPBM010000004">
    <property type="protein sequence ID" value="KAK8587868.1"/>
    <property type="molecule type" value="Genomic_DNA"/>
</dbReference>
<gene>
    <name evidence="1" type="ORF">V6N12_022339</name>
</gene>
<evidence type="ECO:0000313" key="1">
    <source>
        <dbReference type="EMBL" id="KAK8587868.1"/>
    </source>
</evidence>
<comment type="caution">
    <text evidence="1">The sequence shown here is derived from an EMBL/GenBank/DDBJ whole genome shotgun (WGS) entry which is preliminary data.</text>
</comment>
<organism evidence="1 2">
    <name type="scientific">Hibiscus sabdariffa</name>
    <name type="common">roselle</name>
    <dbReference type="NCBI Taxonomy" id="183260"/>
    <lineage>
        <taxon>Eukaryota</taxon>
        <taxon>Viridiplantae</taxon>
        <taxon>Streptophyta</taxon>
        <taxon>Embryophyta</taxon>
        <taxon>Tracheophyta</taxon>
        <taxon>Spermatophyta</taxon>
        <taxon>Magnoliopsida</taxon>
        <taxon>eudicotyledons</taxon>
        <taxon>Gunneridae</taxon>
        <taxon>Pentapetalae</taxon>
        <taxon>rosids</taxon>
        <taxon>malvids</taxon>
        <taxon>Malvales</taxon>
        <taxon>Malvaceae</taxon>
        <taxon>Malvoideae</taxon>
        <taxon>Hibiscus</taxon>
    </lineage>
</organism>
<accession>A0ABR2FUE5</accession>
<dbReference type="Proteomes" id="UP001472677">
    <property type="component" value="Unassembled WGS sequence"/>
</dbReference>
<reference evidence="1 2" key="1">
    <citation type="journal article" date="2024" name="G3 (Bethesda)">
        <title>Genome assembly of Hibiscus sabdariffa L. provides insights into metabolisms of medicinal natural products.</title>
        <authorList>
            <person name="Kim T."/>
        </authorList>
    </citation>
    <scope>NUCLEOTIDE SEQUENCE [LARGE SCALE GENOMIC DNA]</scope>
    <source>
        <strain evidence="1">TK-2024</strain>
        <tissue evidence="1">Old leaves</tissue>
    </source>
</reference>
<name>A0ABR2FUE5_9ROSI</name>
<protein>
    <submittedName>
        <fullName evidence="1">Uncharacterized protein</fullName>
    </submittedName>
</protein>